<proteinExistence type="predicted"/>
<sequence length="49" mass="5517">MGSGPYQGTNPYQTPNSIDMFRSSEAVGDKIHCREGNNPDLQLRPLNFY</sequence>
<evidence type="ECO:0000313" key="1">
    <source>
        <dbReference type="EMBL" id="SVB35043.1"/>
    </source>
</evidence>
<dbReference type="AlphaFoldDB" id="A0A382DBP6"/>
<dbReference type="EMBL" id="UINC01038271">
    <property type="protein sequence ID" value="SVB35043.1"/>
    <property type="molecule type" value="Genomic_DNA"/>
</dbReference>
<accession>A0A382DBP6</accession>
<protein>
    <submittedName>
        <fullName evidence="1">Uncharacterized protein</fullName>
    </submittedName>
</protein>
<reference evidence="1" key="1">
    <citation type="submission" date="2018-05" db="EMBL/GenBank/DDBJ databases">
        <authorList>
            <person name="Lanie J.A."/>
            <person name="Ng W.-L."/>
            <person name="Kazmierczak K.M."/>
            <person name="Andrzejewski T.M."/>
            <person name="Davidsen T.M."/>
            <person name="Wayne K.J."/>
            <person name="Tettelin H."/>
            <person name="Glass J.I."/>
            <person name="Rusch D."/>
            <person name="Podicherti R."/>
            <person name="Tsui H.-C.T."/>
            <person name="Winkler M.E."/>
        </authorList>
    </citation>
    <scope>NUCLEOTIDE SEQUENCE</scope>
</reference>
<organism evidence="1">
    <name type="scientific">marine metagenome</name>
    <dbReference type="NCBI Taxonomy" id="408172"/>
    <lineage>
        <taxon>unclassified sequences</taxon>
        <taxon>metagenomes</taxon>
        <taxon>ecological metagenomes</taxon>
    </lineage>
</organism>
<gene>
    <name evidence="1" type="ORF">METZ01_LOCUS187897</name>
</gene>
<name>A0A382DBP6_9ZZZZ</name>